<feature type="region of interest" description="Disordered" evidence="1">
    <location>
        <begin position="513"/>
        <end position="574"/>
    </location>
</feature>
<keyword evidence="5" id="KW-1185">Reference proteome</keyword>
<dbReference type="EMBL" id="RCHS01003501">
    <property type="protein sequence ID" value="RMX41341.1"/>
    <property type="molecule type" value="Genomic_DNA"/>
</dbReference>
<dbReference type="SUPFAM" id="SSF51905">
    <property type="entry name" value="FAD/NAD(P)-binding domain"/>
    <property type="match status" value="1"/>
</dbReference>
<feature type="compositionally biased region" description="Basic and acidic residues" evidence="1">
    <location>
        <begin position="2056"/>
        <end position="2069"/>
    </location>
</feature>
<dbReference type="GO" id="GO:0071949">
    <property type="term" value="F:FAD binding"/>
    <property type="evidence" value="ECO:0007669"/>
    <property type="project" value="InterPro"/>
</dbReference>
<feature type="compositionally biased region" description="Basic and acidic residues" evidence="1">
    <location>
        <begin position="1328"/>
        <end position="1343"/>
    </location>
</feature>
<dbReference type="Gene3D" id="1.20.58.2190">
    <property type="match status" value="1"/>
</dbReference>
<feature type="compositionally biased region" description="Basic and acidic residues" evidence="1">
    <location>
        <begin position="2248"/>
        <end position="2257"/>
    </location>
</feature>
<feature type="compositionally biased region" description="Polar residues" evidence="1">
    <location>
        <begin position="2218"/>
        <end position="2247"/>
    </location>
</feature>
<name>A0A3M6TJ30_POCDA</name>
<feature type="compositionally biased region" description="Polar residues" evidence="1">
    <location>
        <begin position="1425"/>
        <end position="1439"/>
    </location>
</feature>
<feature type="compositionally biased region" description="Basic residues" evidence="1">
    <location>
        <begin position="2177"/>
        <end position="2190"/>
    </location>
</feature>
<comment type="caution">
    <text evidence="4">The sequence shown here is derived from an EMBL/GenBank/DDBJ whole genome shotgun (WGS) entry which is preliminary data.</text>
</comment>
<feature type="domain" description="[F-actin]-monooxygenase MICAL1-3-like Rossman" evidence="3">
    <location>
        <begin position="247"/>
        <end position="376"/>
    </location>
</feature>
<evidence type="ECO:0000256" key="1">
    <source>
        <dbReference type="SAM" id="MobiDB-lite"/>
    </source>
</evidence>
<dbReference type="InterPro" id="IPR002938">
    <property type="entry name" value="FAD-bd"/>
</dbReference>
<feature type="region of interest" description="Disordered" evidence="1">
    <location>
        <begin position="1276"/>
        <end position="1297"/>
    </location>
</feature>
<dbReference type="SUPFAM" id="SSF143503">
    <property type="entry name" value="PUG domain-like"/>
    <property type="match status" value="1"/>
</dbReference>
<feature type="compositionally biased region" description="Polar residues" evidence="1">
    <location>
        <begin position="1761"/>
        <end position="1776"/>
    </location>
</feature>
<feature type="compositionally biased region" description="Basic and acidic residues" evidence="1">
    <location>
        <begin position="2099"/>
        <end position="2121"/>
    </location>
</feature>
<dbReference type="Pfam" id="PF01494">
    <property type="entry name" value="FAD_binding_3"/>
    <property type="match status" value="1"/>
</dbReference>
<protein>
    <submittedName>
        <fullName evidence="4">Uncharacterized protein</fullName>
    </submittedName>
</protein>
<feature type="region of interest" description="Disordered" evidence="1">
    <location>
        <begin position="1418"/>
        <end position="1458"/>
    </location>
</feature>
<feature type="region of interest" description="Disordered" evidence="1">
    <location>
        <begin position="2043"/>
        <end position="2266"/>
    </location>
</feature>
<dbReference type="Gene3D" id="3.50.50.60">
    <property type="entry name" value="FAD/NAD(P)-binding domain"/>
    <property type="match status" value="1"/>
</dbReference>
<feature type="compositionally biased region" description="Basic residues" evidence="1">
    <location>
        <begin position="621"/>
        <end position="630"/>
    </location>
</feature>
<feature type="region of interest" description="Disordered" evidence="1">
    <location>
        <begin position="1095"/>
        <end position="1135"/>
    </location>
</feature>
<feature type="compositionally biased region" description="Basic and acidic residues" evidence="1">
    <location>
        <begin position="1028"/>
        <end position="1039"/>
    </location>
</feature>
<proteinExistence type="predicted"/>
<feature type="compositionally biased region" description="Basic and acidic residues" evidence="1">
    <location>
        <begin position="1095"/>
        <end position="1119"/>
    </location>
</feature>
<feature type="compositionally biased region" description="Low complexity" evidence="1">
    <location>
        <begin position="1641"/>
        <end position="1650"/>
    </location>
</feature>
<dbReference type="Pfam" id="PF25413">
    <property type="entry name" value="Rossman_Mical"/>
    <property type="match status" value="1"/>
</dbReference>
<dbReference type="InterPro" id="IPR036188">
    <property type="entry name" value="FAD/NAD-bd_sf"/>
</dbReference>
<evidence type="ECO:0000313" key="4">
    <source>
        <dbReference type="EMBL" id="RMX41341.1"/>
    </source>
</evidence>
<feature type="compositionally biased region" description="Basic and acidic residues" evidence="1">
    <location>
        <begin position="1778"/>
        <end position="1789"/>
    </location>
</feature>
<evidence type="ECO:0000259" key="3">
    <source>
        <dbReference type="Pfam" id="PF25413"/>
    </source>
</evidence>
<dbReference type="InterPro" id="IPR036339">
    <property type="entry name" value="PUB-like_dom_sf"/>
</dbReference>
<feature type="compositionally biased region" description="Polar residues" evidence="1">
    <location>
        <begin position="1277"/>
        <end position="1294"/>
    </location>
</feature>
<dbReference type="CDD" id="cd09212">
    <property type="entry name" value="PUB"/>
    <property type="match status" value="1"/>
</dbReference>
<feature type="compositionally biased region" description="Basic and acidic residues" evidence="1">
    <location>
        <begin position="1866"/>
        <end position="1900"/>
    </location>
</feature>
<dbReference type="OrthoDB" id="20799at2759"/>
<feature type="region of interest" description="Disordered" evidence="1">
    <location>
        <begin position="1589"/>
        <end position="1627"/>
    </location>
</feature>
<feature type="region of interest" description="Disordered" evidence="1">
    <location>
        <begin position="1547"/>
        <end position="1568"/>
    </location>
</feature>
<reference evidence="4 5" key="1">
    <citation type="journal article" date="2018" name="Sci. Rep.">
        <title>Comparative analysis of the Pocillopora damicornis genome highlights role of immune system in coral evolution.</title>
        <authorList>
            <person name="Cunning R."/>
            <person name="Bay R.A."/>
            <person name="Gillette P."/>
            <person name="Baker A.C."/>
            <person name="Traylor-Knowles N."/>
        </authorList>
    </citation>
    <scope>NUCLEOTIDE SEQUENCE [LARGE SCALE GENOMIC DNA]</scope>
    <source>
        <strain evidence="4">RSMAS</strain>
        <tissue evidence="4">Whole animal</tissue>
    </source>
</reference>
<feature type="compositionally biased region" description="Polar residues" evidence="1">
    <location>
        <begin position="549"/>
        <end position="573"/>
    </location>
</feature>
<feature type="compositionally biased region" description="Basic and acidic residues" evidence="1">
    <location>
        <begin position="1057"/>
        <end position="1066"/>
    </location>
</feature>
<organism evidence="4 5">
    <name type="scientific">Pocillopora damicornis</name>
    <name type="common">Cauliflower coral</name>
    <name type="synonym">Millepora damicornis</name>
    <dbReference type="NCBI Taxonomy" id="46731"/>
    <lineage>
        <taxon>Eukaryota</taxon>
        <taxon>Metazoa</taxon>
        <taxon>Cnidaria</taxon>
        <taxon>Anthozoa</taxon>
        <taxon>Hexacorallia</taxon>
        <taxon>Scleractinia</taxon>
        <taxon>Astrocoeniina</taxon>
        <taxon>Pocilloporidae</taxon>
        <taxon>Pocillopora</taxon>
    </lineage>
</organism>
<feature type="compositionally biased region" description="Basic and acidic residues" evidence="1">
    <location>
        <begin position="1596"/>
        <end position="1611"/>
    </location>
</feature>
<feature type="compositionally biased region" description="Basic and acidic residues" evidence="1">
    <location>
        <begin position="1010"/>
        <end position="1021"/>
    </location>
</feature>
<feature type="domain" description="FAD-binding" evidence="2">
    <location>
        <begin position="85"/>
        <end position="122"/>
    </location>
</feature>
<feature type="compositionally biased region" description="Basic and acidic residues" evidence="1">
    <location>
        <begin position="631"/>
        <end position="642"/>
    </location>
</feature>
<feature type="region of interest" description="Disordered" evidence="1">
    <location>
        <begin position="596"/>
        <end position="877"/>
    </location>
</feature>
<evidence type="ECO:0000259" key="2">
    <source>
        <dbReference type="Pfam" id="PF01494"/>
    </source>
</evidence>
<dbReference type="PRINTS" id="PR00420">
    <property type="entry name" value="RNGMNOXGNASE"/>
</dbReference>
<feature type="compositionally biased region" description="Basic and acidic residues" evidence="1">
    <location>
        <begin position="661"/>
        <end position="689"/>
    </location>
</feature>
<feature type="compositionally biased region" description="Basic and acidic residues" evidence="1">
    <location>
        <begin position="2157"/>
        <end position="2176"/>
    </location>
</feature>
<feature type="region of interest" description="Disordered" evidence="1">
    <location>
        <begin position="1382"/>
        <end position="1406"/>
    </location>
</feature>
<accession>A0A3M6TJ30</accession>
<dbReference type="InterPro" id="IPR057494">
    <property type="entry name" value="Rossman_Mical"/>
</dbReference>
<evidence type="ECO:0000313" key="5">
    <source>
        <dbReference type="Proteomes" id="UP000275408"/>
    </source>
</evidence>
<feature type="region of interest" description="Disordered" evidence="1">
    <location>
        <begin position="1321"/>
        <end position="1365"/>
    </location>
</feature>
<feature type="compositionally biased region" description="Basic and acidic residues" evidence="1">
    <location>
        <begin position="988"/>
        <end position="1000"/>
    </location>
</feature>
<feature type="compositionally biased region" description="Basic and acidic residues" evidence="1">
    <location>
        <begin position="733"/>
        <end position="747"/>
    </location>
</feature>
<feature type="compositionally biased region" description="Polar residues" evidence="1">
    <location>
        <begin position="1679"/>
        <end position="1698"/>
    </location>
</feature>
<feature type="compositionally biased region" description="Acidic residues" evidence="1">
    <location>
        <begin position="2202"/>
        <end position="2211"/>
    </location>
</feature>
<feature type="compositionally biased region" description="Low complexity" evidence="1">
    <location>
        <begin position="1751"/>
        <end position="1760"/>
    </location>
</feature>
<feature type="region of interest" description="Disordered" evidence="1">
    <location>
        <begin position="972"/>
        <end position="1039"/>
    </location>
</feature>
<feature type="region of interest" description="Disordered" evidence="1">
    <location>
        <begin position="1057"/>
        <end position="1079"/>
    </location>
</feature>
<feature type="compositionally biased region" description="Basic and acidic residues" evidence="1">
    <location>
        <begin position="701"/>
        <end position="717"/>
    </location>
</feature>
<feature type="region of interest" description="Disordered" evidence="1">
    <location>
        <begin position="1641"/>
        <end position="1908"/>
    </location>
</feature>
<gene>
    <name evidence="4" type="ORF">pdam_00012785</name>
</gene>
<feature type="compositionally biased region" description="Basic and acidic residues" evidence="1">
    <location>
        <begin position="756"/>
        <end position="862"/>
    </location>
</feature>
<sequence>MENDRKSNETVEDLFFKFMDAQDCPEITSAFGQLVKLLGIKSENPREFYSLLKGKLQTWRCKSLWELLDCRANQKEYGKGKICEDTQVLIIGAGPIGLRTAVEVALLGARVVIVEKRESFVRNNVLHLWPFLLTDFRSLGAKKFYGKFCSGSIDHIKRHASLNLLCLGIRRLQSVLLKTALIFGAKLYTGVTFDGVIEPNSVEDGWRCKVSPASHPVSEYEFDVLIGADGKKNVIPGFQQIEMRGTLAIGITANFVNHCTEDEANVEEISGIAYQFNPQFFDELFKQKGIKLENIVYYKDETHYFVMTAGKASLLKRGALKEDFGPSAKLLSPSNIDHPKLLEYVTDVVKYATKGTLRNLELKIVGNNQPDIAAFDFTSIKKAEHAARIIERKGSKLLVGLVGDSLLEPFWPTGSGCARGVLSALDAAWMIRSFAQDKPPLQILSERENIYRLLSGTSSENLHKDHAKYTINPATRYLHITQKRIREVYHLFDTDDPVNADFSVGSPQITVSNKASRRRRISTGAKYTSSKGRARGRAGSHLDIAATRMRSTSGSSVENLVSHNPLSSTQSAPLDSRVRASTFDSDDEVFKTKTKRVRIKDSARRSRSSTVGSSGDELKATRKKSARKRSMTKDNPENPKENTRRKRGFFGFGRSKTRRKSAGESDYHSDKENKLQKMKQGEEQEKMEDTSVNGVALKSIPRKEEEKAGFARDDSLKRRPAGSFSRQQYTRRSTKDIIREMEARSKGDTAPNVNIKNDKLASKGSDSKRQELHSNGEPRGEGGKNRMNKNDNREVEEKAKIKREDEKKKQKEEEKRKKEEQRKKKDEEKRKHEDDKKRKEEDERKRKKKEDEAKKREQEKNLHNKKQQTTPQNKKSIKKSLLDEIAALSPVAKRAMPVLSKLSPENDKENEKAHEHSVTSVVRDAAMLVMATPLLIDGIIPKIGTDRKGSWLGRSSGRVRDVVNRYNTLNDMKPTLDKMNGNATPLKRPRDSVDGSERKPRMINVDNEEEKGNQKVEDAFDVKPTPPSDKKKTLQMKKDEKLLISSPSLERLKLKLQDEPSADDRTCSTSLPNGHVTKDFNSPIWQKTVIAQVAEHQDKRKENENEHTTKIKGEAKEMQPVRTKLSKQKRRSSVLPSEAMEEKLVNLLNSTTAERARRSIKYMISLFRQIQKNPTDERYYRIFKGRARFRKHVWSLRNAKLFMTSSGWTEIGSFIVFPLSKQTEGPMILLNKYLSITEEKIKEESSVPPKRDAPNLRRANSSDLAERILELKEALSSPRNNLSTKTKSGGTNDSRGLRVLQRTVSLDEVNIRLRAKTGVSGTSLKEYSTSRKRELSQKLRSHLDQGNVNKPNKLRRSVSENSLLESSEPCDNFEIISSRVIDRDEQSQKQQVHSDQVDENKPSNLRRSVSENTLLEAGATCDNLGPTSSRFTDSDNSSQKLHKHTGKEDENKPGNLRRSVSENMLLELPETSHSDRVDEKKPGNLRRCVSEDTCLESTETSDNCGPIFSPFTRRFSQRRVEEQEVSCDLLMENPIHSEISTVGITSDEEDFPTSSAVNSHSERLEVRSPQEAVLDEADQLSSVLGNLIDTLGSSTDNEREADSEKETTDKPKKNKTSRKAKDEHKDEELETLCETLDMLINDTSSDSSSESQKKAYKERKTRNQEERRKTAFKPPLPPTQRTKQQQGKSKSVETVQSGSKRRSTTDGRVRHGRVSQAKSVDIAASTSNTRRKDRTSGSADSKVTKTKTKTQQRQGSSTRTYITRQNETSNPNTSRATNRKENLSSKRNSDAISSQRISKRLATKSKSVDLERSRTRPPVAKTKSVDHRRNGVKRNRSGRSASGRDGDKALRQSITEQSPVKSRIQTKRENPRESLAEHSKGKTEEENNKESPELLHENTITKDASSQEDGFTVHVPIDNNSVNDAESLALLGKTLDSCIAKDQDVTDVGRNSENEPEKEIAEDHPCCESVVRKNHVSDETESSQGNSDEIIKVSNSVQTYSHENEVFLNNDVQGENVDAKNLGNCQKQKQMTASNGELRKLVNSGKGQSTANGSLKDMDTHTQKKEDRNPSITQNGNTEFIVPQSENRKMTLLDLGKQQSRERSTRKEAMSLSLEERKQLMRDASVTKPKSKPADKRRSILQIKSRNDGNLVKNKKQAFEKPKEAHSASDGSDVKTSKQRHFRLPGRRRKSFELPSEPLEVLAEDQEEVFEEMPTANEIKTPTKANGSWRDASSNNGEIPELNNSSGEKIEKVEKGKSHSPVKISPFQIRFTKRKGSYDLEKRASLEGIVESPKKISGDCE</sequence>
<dbReference type="Proteomes" id="UP000275408">
    <property type="component" value="Unassembled WGS sequence"/>
</dbReference>